<reference evidence="4" key="1">
    <citation type="submission" date="2015-06" db="EMBL/GenBank/DDBJ databases">
        <authorList>
            <person name="Parisi A."/>
            <person name="Chiara M."/>
            <person name="Florio D."/>
            <person name="Miccolupo A."/>
            <person name="Manzari C."/>
            <person name="Mion D."/>
            <person name="Caruso M."/>
            <person name="D'erchia A.M."/>
            <person name="Zanoni R."/>
        </authorList>
    </citation>
    <scope>NUCLEOTIDE SEQUENCE [LARGE SCALE GENOMIC DNA]</scope>
    <source>
        <strain evidence="4">73/13</strain>
    </source>
</reference>
<dbReference type="Proteomes" id="UP000811399">
    <property type="component" value="Unassembled WGS sequence"/>
</dbReference>
<dbReference type="EMBL" id="LDWY01000053">
    <property type="protein sequence ID" value="PHY90723.1"/>
    <property type="molecule type" value="Genomic_DNA"/>
</dbReference>
<organism evidence="3 4">
    <name type="scientific">Campylobacter vulpis</name>
    <dbReference type="NCBI Taxonomy" id="1655500"/>
    <lineage>
        <taxon>Bacteria</taxon>
        <taxon>Pseudomonadati</taxon>
        <taxon>Campylobacterota</taxon>
        <taxon>Epsilonproteobacteria</taxon>
        <taxon>Campylobacterales</taxon>
        <taxon>Campylobacteraceae</taxon>
        <taxon>Campylobacter</taxon>
    </lineage>
</organism>
<dbReference type="EMBL" id="VJYU01000003">
    <property type="protein sequence ID" value="MBS4240418.1"/>
    <property type="molecule type" value="Genomic_DNA"/>
</dbReference>
<name>A0A2G4R2D2_9BACT</name>
<gene>
    <name evidence="3" type="ORF">AA994_04320</name>
    <name evidence="2" type="ORF">CVU5213_01530</name>
</gene>
<protein>
    <submittedName>
        <fullName evidence="3">Membrane protein</fullName>
    </submittedName>
</protein>
<evidence type="ECO:0000313" key="4">
    <source>
        <dbReference type="Proteomes" id="UP000237472"/>
    </source>
</evidence>
<dbReference type="AlphaFoldDB" id="A0A2G4R2D2"/>
<keyword evidence="1" id="KW-0812">Transmembrane</keyword>
<feature type="transmembrane region" description="Helical" evidence="1">
    <location>
        <begin position="6"/>
        <end position="22"/>
    </location>
</feature>
<keyword evidence="1" id="KW-1133">Transmembrane helix</keyword>
<reference evidence="3" key="2">
    <citation type="submission" date="2015-06" db="EMBL/GenBank/DDBJ databases">
        <authorList>
            <person name="Hoefler B.C."/>
            <person name="Straight P.D."/>
        </authorList>
    </citation>
    <scope>NUCLEOTIDE SEQUENCE [LARGE SCALE GENOMIC DNA]</scope>
    <source>
        <strain evidence="3">73/13</strain>
    </source>
</reference>
<evidence type="ECO:0000313" key="5">
    <source>
        <dbReference type="Proteomes" id="UP000811399"/>
    </source>
</evidence>
<reference evidence="2 5" key="4">
    <citation type="journal article" date="2021" name="Syst. Appl. Microbiol.">
        <title>nCampylobacter vulpis sp. nov. isolated from wild red foxes.</title>
        <authorList>
            <person name="Parisi A."/>
            <person name="Chiara M."/>
            <person name="Caffara M."/>
            <person name="Mion D."/>
            <person name="Miller W.G."/>
            <person name="Caruso M."/>
            <person name="Manzari C."/>
            <person name="Florio D."/>
            <person name="Capozzi L."/>
            <person name="D'Erchia A.M."/>
            <person name="Manzulli V."/>
            <person name="Zanoni R.G."/>
        </authorList>
    </citation>
    <scope>NUCLEOTIDE SEQUENCE [LARGE SCALE GENOMIC DNA]</scope>
    <source>
        <strain evidence="2 5">52/13</strain>
    </source>
</reference>
<evidence type="ECO:0000313" key="2">
    <source>
        <dbReference type="EMBL" id="MBS4240418.1"/>
    </source>
</evidence>
<proteinExistence type="predicted"/>
<feature type="transmembrane region" description="Helical" evidence="1">
    <location>
        <begin position="140"/>
        <end position="157"/>
    </location>
</feature>
<dbReference type="RefSeq" id="WP_099461510.1">
    <property type="nucleotide sequence ID" value="NZ_LDWY01000053.1"/>
</dbReference>
<reference evidence="2" key="3">
    <citation type="submission" date="2019-07" db="EMBL/GenBank/DDBJ databases">
        <authorList>
            <person name="Miller W.G."/>
        </authorList>
    </citation>
    <scope>NUCLEOTIDE SEQUENCE</scope>
    <source>
        <strain evidence="2">52/13</strain>
    </source>
</reference>
<feature type="transmembrane region" description="Helical" evidence="1">
    <location>
        <begin position="49"/>
        <end position="66"/>
    </location>
</feature>
<evidence type="ECO:0000313" key="3">
    <source>
        <dbReference type="EMBL" id="PHY90723.1"/>
    </source>
</evidence>
<feature type="transmembrane region" description="Helical" evidence="1">
    <location>
        <begin position="163"/>
        <end position="182"/>
    </location>
</feature>
<feature type="transmembrane region" description="Helical" evidence="1">
    <location>
        <begin position="115"/>
        <end position="133"/>
    </location>
</feature>
<feature type="transmembrane region" description="Helical" evidence="1">
    <location>
        <begin position="78"/>
        <end position="95"/>
    </location>
</feature>
<comment type="caution">
    <text evidence="3">The sequence shown here is derived from an EMBL/GenBank/DDBJ whole genome shotgun (WGS) entry which is preliminary data.</text>
</comment>
<sequence length="314" mass="37420">MDFLFIFSLFFEFLALFLAFYFHNVRIFFLSLSLLVLRTAYLFSPVFQAHLFLSLLLPLIFLLFYLKNFSKFIFSWQNIQAFLLLILVGVLALILPQNTHFNATNLNYELLSFYTPLNELGFVFFLLALLFLGLRGLKNLDFIPLLTLFGAYVSFLIKEFWSFKYFEFASFIFCFILLFNAYKMLFFDSLTKFGNEKKLSLYLKNKEEYFIALLHFDELSKAKESYQSLILRQIAKILRRLKAQIFFIDKDFILIFKDEESALRHLGYLESLLKNTDLNLENESFKLEFKLVWQKNEGNLWQNLQSLKEKLLKT</sequence>
<dbReference type="Proteomes" id="UP000237472">
    <property type="component" value="Unassembled WGS sequence"/>
</dbReference>
<accession>A0A2G4R2D2</accession>
<keyword evidence="1" id="KW-0472">Membrane</keyword>
<keyword evidence="5" id="KW-1185">Reference proteome</keyword>
<evidence type="ECO:0000256" key="1">
    <source>
        <dbReference type="SAM" id="Phobius"/>
    </source>
</evidence>
<dbReference type="OrthoDB" id="5363248at2"/>